<gene>
    <name evidence="8" type="ORF">FHS60_001913</name>
</gene>
<sequence>MEVILYIIIGVALGMAIAYVLLQKRLMQLNLELRQKATELHLLREQTDKEAKLRAEKLTEQMNATKEQMTNLAQQLLERNAEKLKSENTESIGQITQPLKEAIGEMRRELTQNREISAANSATFQEQLRQMLESNERVGEKAANLTQALRGDNKAQGNWGEVILGNLLSCQGLREGIDYDLQTRLRDDLGQDLKNIDTGASMQPDAILHYPHEQDVIIDAKVSLKAYDDYVNAQSEERRTVALTAHVRSIRDQYQRLSKKDYSSYVQAPRKSIDFVVMFVPNESALQLALTADPQLWYDAFDHKVLIAGELNLMAILRIIQIVWRQYQQAENQQRVFHIAEELLDRLGDFLKRYQKLGDTLRNSLKVYEEAEKKVFSGRQSVVRKGNELKALGAKENPNRPIPSERQDIELLEQDEE</sequence>
<dbReference type="Pfam" id="PF02646">
    <property type="entry name" value="RmuC"/>
    <property type="match status" value="1"/>
</dbReference>
<reference evidence="8 9" key="1">
    <citation type="submission" date="2020-08" db="EMBL/GenBank/DDBJ databases">
        <title>Genomic Encyclopedia of Type Strains, Phase IV (KMG-IV): sequencing the most valuable type-strain genomes for metagenomic binning, comparative biology and taxonomic classification.</title>
        <authorList>
            <person name="Goeker M."/>
        </authorList>
    </citation>
    <scope>NUCLEOTIDE SEQUENCE [LARGE SCALE GENOMIC DNA]</scope>
    <source>
        <strain evidence="8 9">DSM 22548</strain>
    </source>
</reference>
<dbReference type="RefSeq" id="WP_183697770.1">
    <property type="nucleotide sequence ID" value="NZ_JACICA010000012.1"/>
</dbReference>
<evidence type="ECO:0000256" key="5">
    <source>
        <dbReference type="SAM" id="Coils"/>
    </source>
</evidence>
<keyword evidence="7" id="KW-0472">Membrane</keyword>
<dbReference type="PANTHER" id="PTHR30563">
    <property type="entry name" value="DNA RECOMBINATION PROTEIN RMUC"/>
    <property type="match status" value="1"/>
</dbReference>
<protein>
    <submittedName>
        <fullName evidence="8">DNA recombination protein RmuC</fullName>
    </submittedName>
</protein>
<name>A0A7W5UFQ5_9BACT</name>
<dbReference type="GO" id="GO:0006310">
    <property type="term" value="P:DNA recombination"/>
    <property type="evidence" value="ECO:0007669"/>
    <property type="project" value="UniProtKB-KW"/>
</dbReference>
<keyword evidence="7" id="KW-0812">Transmembrane</keyword>
<proteinExistence type="inferred from homology"/>
<feature type="coiled-coil region" evidence="5">
    <location>
        <begin position="19"/>
        <end position="79"/>
    </location>
</feature>
<dbReference type="EMBL" id="JACICA010000012">
    <property type="protein sequence ID" value="MBB3703424.1"/>
    <property type="molecule type" value="Genomic_DNA"/>
</dbReference>
<evidence type="ECO:0000256" key="2">
    <source>
        <dbReference type="ARBA" id="ARBA00009840"/>
    </source>
</evidence>
<comment type="caution">
    <text evidence="8">The sequence shown here is derived from an EMBL/GenBank/DDBJ whole genome shotgun (WGS) entry which is preliminary data.</text>
</comment>
<dbReference type="AlphaFoldDB" id="A0A7W5UFQ5"/>
<evidence type="ECO:0000256" key="1">
    <source>
        <dbReference type="ARBA" id="ARBA00003416"/>
    </source>
</evidence>
<comment type="similarity">
    <text evidence="2">Belongs to the RmuC family.</text>
</comment>
<keyword evidence="7" id="KW-1133">Transmembrane helix</keyword>
<evidence type="ECO:0000313" key="9">
    <source>
        <dbReference type="Proteomes" id="UP000541425"/>
    </source>
</evidence>
<evidence type="ECO:0000256" key="7">
    <source>
        <dbReference type="SAM" id="Phobius"/>
    </source>
</evidence>
<accession>A0A7W5UFQ5</accession>
<evidence type="ECO:0000256" key="6">
    <source>
        <dbReference type="SAM" id="MobiDB-lite"/>
    </source>
</evidence>
<evidence type="ECO:0000313" key="8">
    <source>
        <dbReference type="EMBL" id="MBB3703424.1"/>
    </source>
</evidence>
<organism evidence="8 9">
    <name type="scientific">Alloprevotella rava</name>
    <dbReference type="NCBI Taxonomy" id="671218"/>
    <lineage>
        <taxon>Bacteria</taxon>
        <taxon>Pseudomonadati</taxon>
        <taxon>Bacteroidota</taxon>
        <taxon>Bacteroidia</taxon>
        <taxon>Bacteroidales</taxon>
        <taxon>Prevotellaceae</taxon>
        <taxon>Alloprevotella</taxon>
    </lineage>
</organism>
<keyword evidence="4" id="KW-0233">DNA recombination</keyword>
<evidence type="ECO:0000256" key="3">
    <source>
        <dbReference type="ARBA" id="ARBA00023054"/>
    </source>
</evidence>
<dbReference type="Proteomes" id="UP000541425">
    <property type="component" value="Unassembled WGS sequence"/>
</dbReference>
<keyword evidence="3 5" id="KW-0175">Coiled coil</keyword>
<feature type="transmembrane region" description="Helical" evidence="7">
    <location>
        <begin position="6"/>
        <end position="22"/>
    </location>
</feature>
<dbReference type="InterPro" id="IPR003798">
    <property type="entry name" value="DNA_recombination_RmuC"/>
</dbReference>
<evidence type="ECO:0000256" key="4">
    <source>
        <dbReference type="ARBA" id="ARBA00023172"/>
    </source>
</evidence>
<comment type="function">
    <text evidence="1">Involved in DNA recombination.</text>
</comment>
<dbReference type="PANTHER" id="PTHR30563:SF0">
    <property type="entry name" value="DNA RECOMBINATION PROTEIN RMUC"/>
    <property type="match status" value="1"/>
</dbReference>
<feature type="region of interest" description="Disordered" evidence="6">
    <location>
        <begin position="388"/>
        <end position="417"/>
    </location>
</feature>